<dbReference type="InterPro" id="IPR036770">
    <property type="entry name" value="Ankyrin_rpt-contain_sf"/>
</dbReference>
<evidence type="ECO:0000313" key="4">
    <source>
        <dbReference type="EMBL" id="QHS90007.1"/>
    </source>
</evidence>
<protein>
    <recommendedName>
        <fullName evidence="3">Protein kinase domain-containing protein</fullName>
    </recommendedName>
</protein>
<dbReference type="CDD" id="cd00180">
    <property type="entry name" value="PKc"/>
    <property type="match status" value="1"/>
</dbReference>
<dbReference type="SUPFAM" id="SSF48403">
    <property type="entry name" value="Ankyrin repeat"/>
    <property type="match status" value="1"/>
</dbReference>
<dbReference type="PROSITE" id="PS50011">
    <property type="entry name" value="PROTEIN_KINASE_DOM"/>
    <property type="match status" value="1"/>
</dbReference>
<evidence type="ECO:0000259" key="3">
    <source>
        <dbReference type="PROSITE" id="PS50011"/>
    </source>
</evidence>
<dbReference type="InterPro" id="IPR008271">
    <property type="entry name" value="Ser/Thr_kinase_AS"/>
</dbReference>
<accession>A0A6C0BCL7</accession>
<dbReference type="InterPro" id="IPR050117">
    <property type="entry name" value="MAPK"/>
</dbReference>
<name>A0A6C0BCL7_9ZZZZ</name>
<dbReference type="Pfam" id="PF00069">
    <property type="entry name" value="Pkinase"/>
    <property type="match status" value="1"/>
</dbReference>
<feature type="domain" description="Protein kinase" evidence="3">
    <location>
        <begin position="254"/>
        <end position="552"/>
    </location>
</feature>
<dbReference type="SMART" id="SM00220">
    <property type="entry name" value="S_TKc"/>
    <property type="match status" value="1"/>
</dbReference>
<evidence type="ECO:0000256" key="1">
    <source>
        <dbReference type="ARBA" id="ARBA00022741"/>
    </source>
</evidence>
<dbReference type="AlphaFoldDB" id="A0A6C0BCL7"/>
<evidence type="ECO:0000256" key="2">
    <source>
        <dbReference type="ARBA" id="ARBA00022840"/>
    </source>
</evidence>
<dbReference type="GO" id="GO:0004672">
    <property type="term" value="F:protein kinase activity"/>
    <property type="evidence" value="ECO:0007669"/>
    <property type="project" value="InterPro"/>
</dbReference>
<reference evidence="4" key="1">
    <citation type="journal article" date="2020" name="Nature">
        <title>Giant virus diversity and host interactions through global metagenomics.</title>
        <authorList>
            <person name="Schulz F."/>
            <person name="Roux S."/>
            <person name="Paez-Espino D."/>
            <person name="Jungbluth S."/>
            <person name="Walsh D.A."/>
            <person name="Denef V.J."/>
            <person name="McMahon K.D."/>
            <person name="Konstantinidis K.T."/>
            <person name="Eloe-Fadrosh E.A."/>
            <person name="Kyrpides N.C."/>
            <person name="Woyke T."/>
        </authorList>
    </citation>
    <scope>NUCLEOTIDE SEQUENCE</scope>
    <source>
        <strain evidence="4">GVMAG-M-3300010160-4</strain>
    </source>
</reference>
<dbReference type="SUPFAM" id="SSF56112">
    <property type="entry name" value="Protein kinase-like (PK-like)"/>
    <property type="match status" value="1"/>
</dbReference>
<organism evidence="4">
    <name type="scientific">viral metagenome</name>
    <dbReference type="NCBI Taxonomy" id="1070528"/>
    <lineage>
        <taxon>unclassified sequences</taxon>
        <taxon>metagenomes</taxon>
        <taxon>organismal metagenomes</taxon>
    </lineage>
</organism>
<dbReference type="PANTHER" id="PTHR24055">
    <property type="entry name" value="MITOGEN-ACTIVATED PROTEIN KINASE"/>
    <property type="match status" value="1"/>
</dbReference>
<keyword evidence="2" id="KW-0067">ATP-binding</keyword>
<dbReference type="GO" id="GO:0005524">
    <property type="term" value="F:ATP binding"/>
    <property type="evidence" value="ECO:0007669"/>
    <property type="project" value="UniProtKB-KW"/>
</dbReference>
<proteinExistence type="predicted"/>
<dbReference type="EMBL" id="MN739123">
    <property type="protein sequence ID" value="QHS90007.1"/>
    <property type="molecule type" value="Genomic_DNA"/>
</dbReference>
<sequence length="781" mass="91418">MTEIIKVEKFYPSLDDFDNESQNNTVIKNLIFNSIIKDKVKFSKELIKINSSLDPLIVNKDGQTLLMYACKNKKWTNASVLLTYFGVSCISNLCDNEGYDLLYYASYDSCVIQKILAYDYNFNNFRRIYKDNQTILTILLNNNIKTDLKKIVDLMDIDTLNKQNENGENALILSCKTEKFQTSLDIINRGVKLTYHDKKGFSAMSYILKNIDNSTNQQIVHVCLRLITKANKRNSTRKTFNPEVVFYEHDQFVKITDVEKAKGTYGTIKWAIDRKSGDHKMLKQYHNFNNLNLVKEDMLKEFIFIRKMNEMNDHCINVDGIYIDSNGRFHLVFEPLAINLYKFFKIISKNIDLLKSKVKSIYEQLCDYVRNMHHLGIIHNDLKLENIMIGYDGKIKILDFGISEFLGYSPNVSVASHYITTSYIRAPDFSSNINFKIYDEFGVNIVGDFKCKSNRKSYSSDVYSLGVSIIQGILGESMKFIYINDKLYYVSKDDECNQSLKGRQMNINIKPVNKLKIKILSSYCFFDDLMRMVDVDSNVRIKRSKLPEDFFVYDYVKSDKRIINNIVHYSSTEIRYQLNEMVYAEDIFKSYKNSEIKMSGRNYSINYASIFSEIISFIPKSASIDTILNAMCHTLNYKGSEDISIVFISYLYIFSFIFEWYTYPIEEIAKKLVFDTQILICKINNTIFSLLGKVNFIPYIVLIEKIIIILQRSHGYYTDDLHKIEDTVYKNFRYYFSNISNNETFEVWELIQMIIYSSYPLPFEIECKNDIVLEIYKNLVL</sequence>
<keyword evidence="1" id="KW-0547">Nucleotide-binding</keyword>
<dbReference type="InterPro" id="IPR011009">
    <property type="entry name" value="Kinase-like_dom_sf"/>
</dbReference>
<dbReference type="PROSITE" id="PS00108">
    <property type="entry name" value="PROTEIN_KINASE_ST"/>
    <property type="match status" value="1"/>
</dbReference>
<dbReference type="Gene3D" id="1.25.40.20">
    <property type="entry name" value="Ankyrin repeat-containing domain"/>
    <property type="match status" value="1"/>
</dbReference>
<dbReference type="InterPro" id="IPR000719">
    <property type="entry name" value="Prot_kinase_dom"/>
</dbReference>
<dbReference type="Gene3D" id="1.10.510.10">
    <property type="entry name" value="Transferase(Phosphotransferase) domain 1"/>
    <property type="match status" value="1"/>
</dbReference>